<comment type="subcellular location">
    <subcellularLocation>
        <location evidence="1">Cell membrane</location>
        <topology evidence="1">Multi-pass membrane protein</topology>
    </subcellularLocation>
</comment>
<dbReference type="EMBL" id="JACHFW010000004">
    <property type="protein sequence ID" value="MBB5264194.1"/>
    <property type="molecule type" value="Genomic_DNA"/>
</dbReference>
<evidence type="ECO:0000256" key="3">
    <source>
        <dbReference type="ARBA" id="ARBA00022475"/>
    </source>
</evidence>
<dbReference type="PANTHER" id="PTHR32309">
    <property type="entry name" value="TYROSINE-PROTEIN KINASE"/>
    <property type="match status" value="1"/>
</dbReference>
<protein>
    <submittedName>
        <fullName evidence="12">Capsular exopolysaccharide synthesis family protein</fullName>
    </submittedName>
</protein>
<evidence type="ECO:0000259" key="10">
    <source>
        <dbReference type="Pfam" id="PF01656"/>
    </source>
</evidence>
<keyword evidence="5" id="KW-0547">Nucleotide-binding</keyword>
<dbReference type="InterPro" id="IPR003856">
    <property type="entry name" value="LPS_length_determ_N"/>
</dbReference>
<keyword evidence="13" id="KW-1185">Reference proteome</keyword>
<dbReference type="Gene3D" id="3.40.50.300">
    <property type="entry name" value="P-loop containing nucleotide triphosphate hydrolases"/>
    <property type="match status" value="1"/>
</dbReference>
<gene>
    <name evidence="12" type="ORF">HNP82_001305</name>
</gene>
<comment type="caution">
    <text evidence="12">The sequence shown here is derived from an EMBL/GenBank/DDBJ whole genome shotgun (WGS) entry which is preliminary data.</text>
</comment>
<keyword evidence="3" id="KW-1003">Cell membrane</keyword>
<feature type="domain" description="CobQ/CobB/MinD/ParA nucleotide binding" evidence="10">
    <location>
        <begin position="274"/>
        <end position="447"/>
    </location>
</feature>
<keyword evidence="8 9" id="KW-0472">Membrane</keyword>
<evidence type="ECO:0000256" key="8">
    <source>
        <dbReference type="ARBA" id="ARBA00023136"/>
    </source>
</evidence>
<evidence type="ECO:0000256" key="1">
    <source>
        <dbReference type="ARBA" id="ARBA00004651"/>
    </source>
</evidence>
<dbReference type="RefSeq" id="WP_183772694.1">
    <property type="nucleotide sequence ID" value="NZ_JACHFW010000004.1"/>
</dbReference>
<reference evidence="12 13" key="1">
    <citation type="submission" date="2020-08" db="EMBL/GenBank/DDBJ databases">
        <title>Genomic Encyclopedia of Type Strains, Phase IV (KMG-IV): sequencing the most valuable type-strain genomes for metagenomic binning, comparative biology and taxonomic classification.</title>
        <authorList>
            <person name="Goeker M."/>
        </authorList>
    </citation>
    <scope>NUCLEOTIDE SEQUENCE [LARGE SCALE GENOMIC DNA]</scope>
    <source>
        <strain evidence="12 13">DSM 106146</strain>
    </source>
</reference>
<dbReference type="InterPro" id="IPR050445">
    <property type="entry name" value="Bact_polysacc_biosynth/exp"/>
</dbReference>
<dbReference type="InterPro" id="IPR002586">
    <property type="entry name" value="CobQ/CobB/MinD/ParA_Nub-bd_dom"/>
</dbReference>
<keyword evidence="6" id="KW-0067">ATP-binding</keyword>
<organism evidence="12 13">
    <name type="scientific">Catenibacillus scindens</name>
    <dbReference type="NCBI Taxonomy" id="673271"/>
    <lineage>
        <taxon>Bacteria</taxon>
        <taxon>Bacillati</taxon>
        <taxon>Bacillota</taxon>
        <taxon>Clostridia</taxon>
        <taxon>Lachnospirales</taxon>
        <taxon>Lachnospiraceae</taxon>
        <taxon>Catenibacillus</taxon>
    </lineage>
</organism>
<evidence type="ECO:0000256" key="2">
    <source>
        <dbReference type="ARBA" id="ARBA00006683"/>
    </source>
</evidence>
<comment type="similarity">
    <text evidence="2">Belongs to the CpsC/CapA family.</text>
</comment>
<dbReference type="SUPFAM" id="SSF52540">
    <property type="entry name" value="P-loop containing nucleoside triphosphate hydrolases"/>
    <property type="match status" value="1"/>
</dbReference>
<dbReference type="InterPro" id="IPR027417">
    <property type="entry name" value="P-loop_NTPase"/>
</dbReference>
<dbReference type="Pfam" id="PF01656">
    <property type="entry name" value="CbiA"/>
    <property type="match status" value="1"/>
</dbReference>
<dbReference type="PANTHER" id="PTHR32309:SF13">
    <property type="entry name" value="FERRIC ENTEROBACTIN TRANSPORT PROTEIN FEPE"/>
    <property type="match status" value="1"/>
</dbReference>
<dbReference type="CDD" id="cd05387">
    <property type="entry name" value="BY-kinase"/>
    <property type="match status" value="1"/>
</dbReference>
<feature type="domain" description="Polysaccharide chain length determinant N-terminal" evidence="11">
    <location>
        <begin position="10"/>
        <end position="79"/>
    </location>
</feature>
<dbReference type="InterPro" id="IPR005702">
    <property type="entry name" value="Wzc-like_C"/>
</dbReference>
<evidence type="ECO:0000313" key="13">
    <source>
        <dbReference type="Proteomes" id="UP000543642"/>
    </source>
</evidence>
<evidence type="ECO:0000256" key="4">
    <source>
        <dbReference type="ARBA" id="ARBA00022692"/>
    </source>
</evidence>
<keyword evidence="7 9" id="KW-1133">Transmembrane helix</keyword>
<evidence type="ECO:0000256" key="5">
    <source>
        <dbReference type="ARBA" id="ARBA00022741"/>
    </source>
</evidence>
<evidence type="ECO:0000313" key="12">
    <source>
        <dbReference type="EMBL" id="MBB5264194.1"/>
    </source>
</evidence>
<dbReference type="GO" id="GO:0005886">
    <property type="term" value="C:plasma membrane"/>
    <property type="evidence" value="ECO:0007669"/>
    <property type="project" value="UniProtKB-SubCell"/>
</dbReference>
<evidence type="ECO:0000256" key="9">
    <source>
        <dbReference type="SAM" id="Phobius"/>
    </source>
</evidence>
<dbReference type="GO" id="GO:0004713">
    <property type="term" value="F:protein tyrosine kinase activity"/>
    <property type="evidence" value="ECO:0007669"/>
    <property type="project" value="TreeGrafter"/>
</dbReference>
<dbReference type="Pfam" id="PF02706">
    <property type="entry name" value="Wzz"/>
    <property type="match status" value="1"/>
</dbReference>
<feature type="transmembrane region" description="Helical" evidence="9">
    <location>
        <begin position="178"/>
        <end position="201"/>
    </location>
</feature>
<keyword evidence="4 9" id="KW-0812">Transmembrane</keyword>
<evidence type="ECO:0000256" key="6">
    <source>
        <dbReference type="ARBA" id="ARBA00022840"/>
    </source>
</evidence>
<evidence type="ECO:0000259" key="11">
    <source>
        <dbReference type="Pfam" id="PF02706"/>
    </source>
</evidence>
<dbReference type="AlphaFoldDB" id="A0A7W8H959"/>
<accession>A0A7W8H959</accession>
<name>A0A7W8H959_9FIRM</name>
<evidence type="ECO:0000256" key="7">
    <source>
        <dbReference type="ARBA" id="ARBA00022989"/>
    </source>
</evidence>
<dbReference type="Proteomes" id="UP000543642">
    <property type="component" value="Unassembled WGS sequence"/>
</dbReference>
<sequence length="474" mass="51972">MGENREFRLDEISLRSIFKDLLKNLWVIAAAAAAAWLSVTGVEKLTYVPQYTATATLAVNTTSSSSAYTSLSLTSQMAGVFGEIFGSSVLENRICEDLGVDHIDGEITATVIEETNLINLSVTSGDPKQAYLIITSALDNYNTVSEYLFTNAVLRIVREPSVPFGPSNTLDMSRIRNLAMAAGAGTVILIIAGLSALRFTVKTRTGAHRNLDGKILGIISYERKFFTWKELFRKKKRSLLISSLTVSMDFAESLRKAASRLEHHMRQRRQQVLLVASVSENEGKSSVAANLALALSEKGKKVILIDCDLKKPAQYRIFDRPSAVKGWLGDYLQEKCQANDLLSYNRKDHFFSVFQNTGMENSASLLSSDRMKKFLTACCGMVDYVIVDTPPMAACSDAELLMGLSDVAVLVVRQDWSDVRAINDSADAIRRSGIDFAGFVLNAFQKDFVIGHSAGAGYGSYHKYRGQEGGGELG</sequence>
<proteinExistence type="inferred from homology"/>